<evidence type="ECO:0000256" key="8">
    <source>
        <dbReference type="PROSITE-ProRule" id="PRU00169"/>
    </source>
</evidence>
<keyword evidence="2" id="KW-0963">Cytoplasm</keyword>
<feature type="domain" description="Response regulatory" evidence="10">
    <location>
        <begin position="3"/>
        <end position="120"/>
    </location>
</feature>
<keyword evidence="6" id="KW-0238">DNA-binding</keyword>
<feature type="modified residue" description="4-aspartylphosphate" evidence="8">
    <location>
        <position position="55"/>
    </location>
</feature>
<name>A0ABW0M110_9BACL</name>
<dbReference type="Pfam" id="PF12833">
    <property type="entry name" value="HTH_18"/>
    <property type="match status" value="1"/>
</dbReference>
<dbReference type="SMART" id="SM00448">
    <property type="entry name" value="REC"/>
    <property type="match status" value="1"/>
</dbReference>
<accession>A0ABW0M110</accession>
<dbReference type="Gene3D" id="1.10.10.60">
    <property type="entry name" value="Homeodomain-like"/>
    <property type="match status" value="2"/>
</dbReference>
<comment type="caution">
    <text evidence="11">The sequence shown here is derived from an EMBL/GenBank/DDBJ whole genome shotgun (WGS) entry which is preliminary data.</text>
</comment>
<dbReference type="SUPFAM" id="SSF52172">
    <property type="entry name" value="CheY-like"/>
    <property type="match status" value="1"/>
</dbReference>
<dbReference type="PANTHER" id="PTHR42713:SF3">
    <property type="entry name" value="TRANSCRIPTIONAL REGULATORY PROTEIN HPTR"/>
    <property type="match status" value="1"/>
</dbReference>
<evidence type="ECO:0000259" key="9">
    <source>
        <dbReference type="PROSITE" id="PS01124"/>
    </source>
</evidence>
<dbReference type="Pfam" id="PF00072">
    <property type="entry name" value="Response_reg"/>
    <property type="match status" value="1"/>
</dbReference>
<dbReference type="PROSITE" id="PS01124">
    <property type="entry name" value="HTH_ARAC_FAMILY_2"/>
    <property type="match status" value="1"/>
</dbReference>
<reference evidence="12" key="1">
    <citation type="journal article" date="2019" name="Int. J. Syst. Evol. Microbiol.">
        <title>The Global Catalogue of Microorganisms (GCM) 10K type strain sequencing project: providing services to taxonomists for standard genome sequencing and annotation.</title>
        <authorList>
            <consortium name="The Broad Institute Genomics Platform"/>
            <consortium name="The Broad Institute Genome Sequencing Center for Infectious Disease"/>
            <person name="Wu L."/>
            <person name="Ma J."/>
        </authorList>
    </citation>
    <scope>NUCLEOTIDE SEQUENCE [LARGE SCALE GENOMIC DNA]</scope>
    <source>
        <strain evidence="12">CCUG 57113</strain>
    </source>
</reference>
<keyword evidence="4" id="KW-0902">Two-component regulatory system</keyword>
<dbReference type="EMBL" id="JBHSMH010000077">
    <property type="protein sequence ID" value="MFC5470832.1"/>
    <property type="molecule type" value="Genomic_DNA"/>
</dbReference>
<dbReference type="InterPro" id="IPR001789">
    <property type="entry name" value="Sig_transdc_resp-reg_receiver"/>
</dbReference>
<proteinExistence type="predicted"/>
<evidence type="ECO:0000313" key="11">
    <source>
        <dbReference type="EMBL" id="MFC5470832.1"/>
    </source>
</evidence>
<dbReference type="InterPro" id="IPR018060">
    <property type="entry name" value="HTH_AraC"/>
</dbReference>
<evidence type="ECO:0000256" key="1">
    <source>
        <dbReference type="ARBA" id="ARBA00004496"/>
    </source>
</evidence>
<dbReference type="Proteomes" id="UP001596105">
    <property type="component" value="Unassembled WGS sequence"/>
</dbReference>
<evidence type="ECO:0000256" key="3">
    <source>
        <dbReference type="ARBA" id="ARBA00022553"/>
    </source>
</evidence>
<evidence type="ECO:0000256" key="5">
    <source>
        <dbReference type="ARBA" id="ARBA00023015"/>
    </source>
</evidence>
<feature type="domain" description="HTH araC/xylS-type" evidence="9">
    <location>
        <begin position="250"/>
        <end position="348"/>
    </location>
</feature>
<evidence type="ECO:0000256" key="6">
    <source>
        <dbReference type="ARBA" id="ARBA00023125"/>
    </source>
</evidence>
<gene>
    <name evidence="11" type="ORF">ACFPPD_19265</name>
</gene>
<dbReference type="InterPro" id="IPR051552">
    <property type="entry name" value="HptR"/>
</dbReference>
<dbReference type="InterPro" id="IPR018062">
    <property type="entry name" value="HTH_AraC-typ_CS"/>
</dbReference>
<comment type="subcellular location">
    <subcellularLocation>
        <location evidence="1">Cytoplasm</location>
    </subcellularLocation>
</comment>
<dbReference type="PANTHER" id="PTHR42713">
    <property type="entry name" value="HISTIDINE KINASE-RELATED"/>
    <property type="match status" value="1"/>
</dbReference>
<dbReference type="PROSITE" id="PS50110">
    <property type="entry name" value="RESPONSE_REGULATORY"/>
    <property type="match status" value="1"/>
</dbReference>
<keyword evidence="12" id="KW-1185">Reference proteome</keyword>
<evidence type="ECO:0000256" key="2">
    <source>
        <dbReference type="ARBA" id="ARBA00022490"/>
    </source>
</evidence>
<dbReference type="InterPro" id="IPR009057">
    <property type="entry name" value="Homeodomain-like_sf"/>
</dbReference>
<organism evidence="11 12">
    <name type="scientific">Cohnella suwonensis</name>
    <dbReference type="NCBI Taxonomy" id="696072"/>
    <lineage>
        <taxon>Bacteria</taxon>
        <taxon>Bacillati</taxon>
        <taxon>Bacillota</taxon>
        <taxon>Bacilli</taxon>
        <taxon>Bacillales</taxon>
        <taxon>Paenibacillaceae</taxon>
        <taxon>Cohnella</taxon>
    </lineage>
</organism>
<dbReference type="CDD" id="cd17536">
    <property type="entry name" value="REC_YesN-like"/>
    <property type="match status" value="1"/>
</dbReference>
<dbReference type="Gene3D" id="3.40.50.2300">
    <property type="match status" value="1"/>
</dbReference>
<dbReference type="SUPFAM" id="SSF46689">
    <property type="entry name" value="Homeodomain-like"/>
    <property type="match status" value="2"/>
</dbReference>
<evidence type="ECO:0000256" key="7">
    <source>
        <dbReference type="ARBA" id="ARBA00023163"/>
    </source>
</evidence>
<evidence type="ECO:0000259" key="10">
    <source>
        <dbReference type="PROSITE" id="PS50110"/>
    </source>
</evidence>
<keyword evidence="3 8" id="KW-0597">Phosphoprotein</keyword>
<protein>
    <submittedName>
        <fullName evidence="11">Response regulator</fullName>
    </submittedName>
</protein>
<dbReference type="SMART" id="SM00342">
    <property type="entry name" value="HTH_ARAC"/>
    <property type="match status" value="1"/>
</dbReference>
<dbReference type="PROSITE" id="PS00041">
    <property type="entry name" value="HTH_ARAC_FAMILY_1"/>
    <property type="match status" value="1"/>
</dbReference>
<dbReference type="RefSeq" id="WP_209747926.1">
    <property type="nucleotide sequence ID" value="NZ_JBHSMH010000077.1"/>
</dbReference>
<sequence length="349" mass="40396">MYRVLLADDEPLVLEGLRLMVDWQGHGFTICGEACDGEDAFELIRRLDPDLVVTDVRMPVVDGLQLIENCAKMQLRATFIILSGHDEFEYIRQALRYAVRNYWLKPIDTDEIHGTLAELRKEWEAGRQAAEPMLRDEKEGRVKEREKELSTAIESHDFSRIDAAAERLLRLVKRSIPESEFRAYMSNRIVDLIRGMTERETSDEKSEDVFLHSSMFSDSEESVWHEHVKSLCREAAANLAARRLKTGAAGEAARYVRLHYRMPLKLQDVARELYIQPAYLGQLFKKTVGMSFIDYVHYIRILEAQKMLRRTDLKIAQVARNVGYSDPELFTAKFKQFTNTLPSQYKIAD</sequence>
<evidence type="ECO:0000256" key="4">
    <source>
        <dbReference type="ARBA" id="ARBA00023012"/>
    </source>
</evidence>
<dbReference type="InterPro" id="IPR011006">
    <property type="entry name" value="CheY-like_superfamily"/>
</dbReference>
<keyword evidence="7" id="KW-0804">Transcription</keyword>
<evidence type="ECO:0000313" key="12">
    <source>
        <dbReference type="Proteomes" id="UP001596105"/>
    </source>
</evidence>
<keyword evidence="5" id="KW-0805">Transcription regulation</keyword>